<organism evidence="1 2">
    <name type="scientific">Streptomyces echinoruber</name>
    <dbReference type="NCBI Taxonomy" id="68898"/>
    <lineage>
        <taxon>Bacteria</taxon>
        <taxon>Bacillati</taxon>
        <taxon>Actinomycetota</taxon>
        <taxon>Actinomycetes</taxon>
        <taxon>Kitasatosporales</taxon>
        <taxon>Streptomycetaceae</taxon>
        <taxon>Streptomyces</taxon>
    </lineage>
</organism>
<reference evidence="1" key="1">
    <citation type="journal article" date="2014" name="Int. J. Syst. Evol. Microbiol.">
        <title>Complete genome sequence of Corynebacterium casei LMG S-19264T (=DSM 44701T), isolated from a smear-ripened cheese.</title>
        <authorList>
            <consortium name="US DOE Joint Genome Institute (JGI-PGF)"/>
            <person name="Walter F."/>
            <person name="Albersmeier A."/>
            <person name="Kalinowski J."/>
            <person name="Ruckert C."/>
        </authorList>
    </citation>
    <scope>NUCLEOTIDE SEQUENCE</scope>
    <source>
        <strain evidence="1">JCM 5016</strain>
    </source>
</reference>
<evidence type="ECO:0000313" key="2">
    <source>
        <dbReference type="Proteomes" id="UP000623010"/>
    </source>
</evidence>
<reference evidence="1" key="2">
    <citation type="submission" date="2020-09" db="EMBL/GenBank/DDBJ databases">
        <authorList>
            <person name="Sun Q."/>
            <person name="Ohkuma M."/>
        </authorList>
    </citation>
    <scope>NUCLEOTIDE SEQUENCE</scope>
    <source>
        <strain evidence="1">JCM 5016</strain>
    </source>
</reference>
<proteinExistence type="predicted"/>
<dbReference type="AlphaFoldDB" id="A0A918RF50"/>
<gene>
    <name evidence="1" type="ORF">GCM10010389_36300</name>
</gene>
<keyword evidence="2" id="KW-1185">Reference proteome</keyword>
<accession>A0A918RF50</accession>
<protein>
    <submittedName>
        <fullName evidence="1">Uncharacterized protein</fullName>
    </submittedName>
</protein>
<sequence>MVRTLLCILANPPVGDGARTRARVALAGELLGYDAITIGNLFAIPSPSVTDIAILGTGADGWLTARVELQAQLKACAGVLLAYGVAAPTGPARHYYKEQLEWLDDALSGSPLPRYQVGDMPRHPSRWQRWTARQHPQLEFRDALRNSFALLQKGQHHD</sequence>
<comment type="caution">
    <text evidence="1">The sequence shown here is derived from an EMBL/GenBank/DDBJ whole genome shotgun (WGS) entry which is preliminary data.</text>
</comment>
<dbReference type="Proteomes" id="UP000623010">
    <property type="component" value="Unassembled WGS sequence"/>
</dbReference>
<dbReference type="EMBL" id="BMWH01000014">
    <property type="protein sequence ID" value="GGZ94284.1"/>
    <property type="molecule type" value="Genomic_DNA"/>
</dbReference>
<name>A0A918RF50_9ACTN</name>
<evidence type="ECO:0000313" key="1">
    <source>
        <dbReference type="EMBL" id="GGZ94284.1"/>
    </source>
</evidence>